<keyword evidence="4" id="KW-1133">Transmembrane helix</keyword>
<reference evidence="6" key="1">
    <citation type="submission" date="2020-06" db="EMBL/GenBank/DDBJ databases">
        <title>Unique genomic features of the anaerobic methanotrophic archaea.</title>
        <authorList>
            <person name="Chadwick G.L."/>
            <person name="Skennerton C.T."/>
            <person name="Laso-Perez R."/>
            <person name="Leu A.O."/>
            <person name="Speth D.R."/>
            <person name="Yu H."/>
            <person name="Morgan-Lang C."/>
            <person name="Hatzenpichler R."/>
            <person name="Goudeau D."/>
            <person name="Malmstrom R."/>
            <person name="Brazelton W.J."/>
            <person name="Woyke T."/>
            <person name="Hallam S.J."/>
            <person name="Tyson G.W."/>
            <person name="Wegener G."/>
            <person name="Boetius A."/>
            <person name="Orphan V."/>
        </authorList>
    </citation>
    <scope>NUCLEOTIDE SEQUENCE</scope>
</reference>
<evidence type="ECO:0000256" key="1">
    <source>
        <dbReference type="ARBA" id="ARBA00004167"/>
    </source>
</evidence>
<keyword evidence="5" id="KW-0472">Membrane</keyword>
<evidence type="ECO:0000256" key="3">
    <source>
        <dbReference type="ARBA" id="ARBA00022692"/>
    </source>
</evidence>
<sequence>MSSKNAALVVVAVLAVVALLTGGWFLSMYNGFVSSEEKVDGAWAQVESQYQRRADLIPNLVSTVKGYASHEEELLTEITKARSQWSAASTTDEKMAAAGTMDSALSKLLLVVENYPDLKASENFLALQSQLEGTENRIAVERMRYNEEVRSYNTRIKRMPAAIVANMFGFDEKPYFEAEKGAETAPKVEF</sequence>
<evidence type="ECO:0000256" key="4">
    <source>
        <dbReference type="ARBA" id="ARBA00022989"/>
    </source>
</evidence>
<evidence type="ECO:0000256" key="2">
    <source>
        <dbReference type="ARBA" id="ARBA00008854"/>
    </source>
</evidence>
<evidence type="ECO:0008006" key="7">
    <source>
        <dbReference type="Google" id="ProtNLM"/>
    </source>
</evidence>
<evidence type="ECO:0000256" key="5">
    <source>
        <dbReference type="ARBA" id="ARBA00023136"/>
    </source>
</evidence>
<gene>
    <name evidence="6" type="ORF">NIBJONLA_00013</name>
</gene>
<dbReference type="PANTHER" id="PTHR34478:SF2">
    <property type="entry name" value="MEMBRANE PROTEIN"/>
    <property type="match status" value="1"/>
</dbReference>
<dbReference type="PANTHER" id="PTHR34478">
    <property type="entry name" value="PROTEIN LEMA"/>
    <property type="match status" value="1"/>
</dbReference>
<name>A0A7G9YEG2_9EURY</name>
<dbReference type="AlphaFoldDB" id="A0A7G9YEG2"/>
<comment type="subcellular location">
    <subcellularLocation>
        <location evidence="1">Membrane</location>
        <topology evidence="1">Single-pass membrane protein</topology>
    </subcellularLocation>
</comment>
<dbReference type="Gene3D" id="1.20.1440.20">
    <property type="entry name" value="LemA-like domain"/>
    <property type="match status" value="1"/>
</dbReference>
<dbReference type="InterPro" id="IPR023353">
    <property type="entry name" value="LemA-like_dom_sf"/>
</dbReference>
<evidence type="ECO:0000313" key="6">
    <source>
        <dbReference type="EMBL" id="QNO46396.1"/>
    </source>
</evidence>
<dbReference type="GO" id="GO:0016020">
    <property type="term" value="C:membrane"/>
    <property type="evidence" value="ECO:0007669"/>
    <property type="project" value="UniProtKB-SubCell"/>
</dbReference>
<dbReference type="EMBL" id="MT631189">
    <property type="protein sequence ID" value="QNO46396.1"/>
    <property type="molecule type" value="Genomic_DNA"/>
</dbReference>
<dbReference type="InterPro" id="IPR007156">
    <property type="entry name" value="MamQ_LemA"/>
</dbReference>
<accession>A0A7G9YEG2</accession>
<organism evidence="6">
    <name type="scientific">Candidatus Methanogaster sp. ANME-2c ERB4</name>
    <dbReference type="NCBI Taxonomy" id="2759911"/>
    <lineage>
        <taxon>Archaea</taxon>
        <taxon>Methanobacteriati</taxon>
        <taxon>Methanobacteriota</taxon>
        <taxon>Stenosarchaea group</taxon>
        <taxon>Methanomicrobia</taxon>
        <taxon>Methanosarcinales</taxon>
        <taxon>ANME-2 cluster</taxon>
        <taxon>Candidatus Methanogasteraceae</taxon>
        <taxon>Candidatus Methanogaster</taxon>
    </lineage>
</organism>
<protein>
    <recommendedName>
        <fullName evidence="7">Protein LemA</fullName>
    </recommendedName>
</protein>
<keyword evidence="3" id="KW-0812">Transmembrane</keyword>
<comment type="similarity">
    <text evidence="2">Belongs to the LemA family.</text>
</comment>
<dbReference type="Pfam" id="PF04011">
    <property type="entry name" value="LemA"/>
    <property type="match status" value="1"/>
</dbReference>
<dbReference type="SUPFAM" id="SSF140478">
    <property type="entry name" value="LemA-like"/>
    <property type="match status" value="1"/>
</dbReference>
<proteinExistence type="inferred from homology"/>